<keyword evidence="5" id="KW-0547">Nucleotide-binding</keyword>
<evidence type="ECO:0000256" key="4">
    <source>
        <dbReference type="ARBA" id="ARBA00022692"/>
    </source>
</evidence>
<feature type="region of interest" description="Disordered" evidence="10">
    <location>
        <begin position="1"/>
        <end position="28"/>
    </location>
</feature>
<proteinExistence type="inferred from homology"/>
<comment type="subcellular location">
    <subcellularLocation>
        <location evidence="1">Cell inner membrane</location>
        <topology evidence="1">Multi-pass membrane protein</topology>
    </subcellularLocation>
</comment>
<feature type="compositionally biased region" description="Basic residues" evidence="10">
    <location>
        <begin position="13"/>
        <end position="24"/>
    </location>
</feature>
<dbReference type="InterPro" id="IPR003439">
    <property type="entry name" value="ABC_transporter-like_ATP-bd"/>
</dbReference>
<feature type="transmembrane region" description="Helical" evidence="11">
    <location>
        <begin position="649"/>
        <end position="669"/>
    </location>
</feature>
<dbReference type="PROSITE" id="PS00211">
    <property type="entry name" value="ABC_TRANSPORTER_1"/>
    <property type="match status" value="1"/>
</dbReference>
<dbReference type="InterPro" id="IPR003838">
    <property type="entry name" value="ABC3_permease_C"/>
</dbReference>
<dbReference type="PANTHER" id="PTHR24220">
    <property type="entry name" value="IMPORT ATP-BINDING PROTEIN"/>
    <property type="match status" value="1"/>
</dbReference>
<dbReference type="Gene3D" id="3.40.50.300">
    <property type="entry name" value="P-loop containing nucleotide triphosphate hydrolases"/>
    <property type="match status" value="1"/>
</dbReference>
<dbReference type="SMART" id="SM00382">
    <property type="entry name" value="AAA"/>
    <property type="match status" value="1"/>
</dbReference>
<feature type="transmembrane region" description="Helical" evidence="11">
    <location>
        <begin position="560"/>
        <end position="587"/>
    </location>
</feature>
<dbReference type="CDD" id="cd03255">
    <property type="entry name" value="ABC_MJ0796_LolCDE_FtsE"/>
    <property type="match status" value="1"/>
</dbReference>
<protein>
    <submittedName>
        <fullName evidence="13">ATP-binding cassette domain-containing protein</fullName>
    </submittedName>
</protein>
<feature type="transmembrane region" description="Helical" evidence="11">
    <location>
        <begin position="608"/>
        <end position="637"/>
    </location>
</feature>
<dbReference type="Proteomes" id="UP000289260">
    <property type="component" value="Chromosome"/>
</dbReference>
<dbReference type="GO" id="GO:0022857">
    <property type="term" value="F:transmembrane transporter activity"/>
    <property type="evidence" value="ECO:0007669"/>
    <property type="project" value="TreeGrafter"/>
</dbReference>
<sequence length="686" mass="71151">MSKSSWSQGAGRQSRRTRGSRRGRGSVSDERPVILRLAGISRRYSGAENAPALSDVTLTVREGEFVAIVGASGAGKSTLLNLLGLLDTPSTGTYVVAGRRIDELDERARDRLRASTFGFVFQDSHMLLKETVAGNAALGLSINDVDPALRPGIVAAALDTVGLLEKAGDLAGNVSGGERQRVAIARAIATAPKILLADEPTGALDTANSTRVARMLRDLNRDGVTVIMITHDPSIARTADRVIEISDGKVLSDEATADQATVRGRRPPETRELPAATQSSWSRVRERIGAAISHHTVHAARAALLLLAFTVGSGGLVTAIGLSQSAAAQVVGRLDSAALDEFLVVPKNTPTAIRTELALPDDAPASQVAEVAQQRLRGLDGVLSVGLTSIAEFDEGVTLLNPAMVAEQPVLSPQIRVADREYLRLRGVSLGTEHESMRLFERNAEAPAVILGPALAERLGYADQVPGSQLWIGSTSAAIIGVIGELGEEPQLASALIVNPALAAVVSAADPTLIVQTEPGLPAGLAEVVGATVAPGDPSLFTAETVADLRSLTQGVASDLVSLITIVSWVLLVLSSLSAATAAYLSVHARAAEIALRRAVGESKRSIWGQFVLEGVLVGLLGGVLGSALGVVMLVVFAAQQGWTPTFNFAFLGVGVAAGACTGIIASLYPAALAAQQDPALAVRGT</sequence>
<dbReference type="KEGG" id="ltr:EVS81_12330"/>
<dbReference type="AlphaFoldDB" id="A0A4P6KGQ6"/>
<evidence type="ECO:0000256" key="9">
    <source>
        <dbReference type="ARBA" id="ARBA00038388"/>
    </source>
</evidence>
<dbReference type="GO" id="GO:0016887">
    <property type="term" value="F:ATP hydrolysis activity"/>
    <property type="evidence" value="ECO:0007669"/>
    <property type="project" value="InterPro"/>
</dbReference>
<evidence type="ECO:0000313" key="13">
    <source>
        <dbReference type="EMBL" id="QBE49522.1"/>
    </source>
</evidence>
<evidence type="ECO:0000259" key="12">
    <source>
        <dbReference type="PROSITE" id="PS50893"/>
    </source>
</evidence>
<keyword evidence="2" id="KW-0813">Transport</keyword>
<dbReference type="GO" id="GO:0005886">
    <property type="term" value="C:plasma membrane"/>
    <property type="evidence" value="ECO:0007669"/>
    <property type="project" value="UniProtKB-SubCell"/>
</dbReference>
<accession>A0A4P6KGQ6</accession>
<dbReference type="InterPro" id="IPR003593">
    <property type="entry name" value="AAA+_ATPase"/>
</dbReference>
<dbReference type="Pfam" id="PF02687">
    <property type="entry name" value="FtsX"/>
    <property type="match status" value="1"/>
</dbReference>
<feature type="domain" description="ABC transporter" evidence="12">
    <location>
        <begin position="35"/>
        <end position="272"/>
    </location>
</feature>
<gene>
    <name evidence="13" type="ORF">EVS81_12330</name>
</gene>
<keyword evidence="3" id="KW-1003">Cell membrane</keyword>
<evidence type="ECO:0000256" key="7">
    <source>
        <dbReference type="ARBA" id="ARBA00022989"/>
    </source>
</evidence>
<keyword evidence="7 11" id="KW-1133">Transmembrane helix</keyword>
<evidence type="ECO:0000256" key="3">
    <source>
        <dbReference type="ARBA" id="ARBA00022475"/>
    </source>
</evidence>
<organism evidence="13 14">
    <name type="scientific">Leucobacter triazinivorans</name>
    <dbReference type="NCBI Taxonomy" id="1784719"/>
    <lineage>
        <taxon>Bacteria</taxon>
        <taxon>Bacillati</taxon>
        <taxon>Actinomycetota</taxon>
        <taxon>Actinomycetes</taxon>
        <taxon>Micrococcales</taxon>
        <taxon>Microbacteriaceae</taxon>
        <taxon>Leucobacter</taxon>
    </lineage>
</organism>
<dbReference type="InterPro" id="IPR017911">
    <property type="entry name" value="MacB-like_ATP-bd"/>
</dbReference>
<evidence type="ECO:0000256" key="8">
    <source>
        <dbReference type="ARBA" id="ARBA00023136"/>
    </source>
</evidence>
<dbReference type="PROSITE" id="PS50893">
    <property type="entry name" value="ABC_TRANSPORTER_2"/>
    <property type="match status" value="1"/>
</dbReference>
<keyword evidence="4 11" id="KW-0812">Transmembrane</keyword>
<evidence type="ECO:0000256" key="1">
    <source>
        <dbReference type="ARBA" id="ARBA00004429"/>
    </source>
</evidence>
<evidence type="ECO:0000256" key="2">
    <source>
        <dbReference type="ARBA" id="ARBA00022448"/>
    </source>
</evidence>
<dbReference type="PANTHER" id="PTHR24220:SF86">
    <property type="entry name" value="ABC TRANSPORTER ABCH.1"/>
    <property type="match status" value="1"/>
</dbReference>
<dbReference type="EMBL" id="CP035806">
    <property type="protein sequence ID" value="QBE49522.1"/>
    <property type="molecule type" value="Genomic_DNA"/>
</dbReference>
<dbReference type="Pfam" id="PF00005">
    <property type="entry name" value="ABC_tran"/>
    <property type="match status" value="1"/>
</dbReference>
<evidence type="ECO:0000256" key="11">
    <source>
        <dbReference type="SAM" id="Phobius"/>
    </source>
</evidence>
<name>A0A4P6KGQ6_9MICO</name>
<evidence type="ECO:0000256" key="6">
    <source>
        <dbReference type="ARBA" id="ARBA00022840"/>
    </source>
</evidence>
<dbReference type="GO" id="GO:0005524">
    <property type="term" value="F:ATP binding"/>
    <property type="evidence" value="ECO:0007669"/>
    <property type="project" value="UniProtKB-KW"/>
</dbReference>
<keyword evidence="14" id="KW-1185">Reference proteome</keyword>
<dbReference type="InterPro" id="IPR015854">
    <property type="entry name" value="ABC_transpr_LolD-like"/>
</dbReference>
<keyword evidence="8 11" id="KW-0472">Membrane</keyword>
<evidence type="ECO:0000256" key="5">
    <source>
        <dbReference type="ARBA" id="ARBA00022741"/>
    </source>
</evidence>
<evidence type="ECO:0000313" key="14">
    <source>
        <dbReference type="Proteomes" id="UP000289260"/>
    </source>
</evidence>
<dbReference type="OrthoDB" id="4814201at2"/>
<comment type="similarity">
    <text evidence="9">Belongs to the ABC transporter superfamily. Macrolide exporter (TC 3.A.1.122) family.</text>
</comment>
<keyword evidence="6 13" id="KW-0067">ATP-binding</keyword>
<reference evidence="13 14" key="1">
    <citation type="submission" date="2019-02" db="EMBL/GenBank/DDBJ databases">
        <authorList>
            <person name="Sun L."/>
            <person name="Pan D."/>
            <person name="Wu X."/>
        </authorList>
    </citation>
    <scope>NUCLEOTIDE SEQUENCE [LARGE SCALE GENOMIC DNA]</scope>
    <source>
        <strain evidence="13 14">JW-1</strain>
    </source>
</reference>
<evidence type="ECO:0000256" key="10">
    <source>
        <dbReference type="SAM" id="MobiDB-lite"/>
    </source>
</evidence>
<dbReference type="SUPFAM" id="SSF52540">
    <property type="entry name" value="P-loop containing nucleoside triphosphate hydrolases"/>
    <property type="match status" value="1"/>
</dbReference>
<dbReference type="InterPro" id="IPR027417">
    <property type="entry name" value="P-loop_NTPase"/>
</dbReference>
<dbReference type="InterPro" id="IPR017871">
    <property type="entry name" value="ABC_transporter-like_CS"/>
</dbReference>